<feature type="chain" id="PRO_5009290415" evidence="1">
    <location>
        <begin position="25"/>
        <end position="200"/>
    </location>
</feature>
<evidence type="ECO:0000259" key="2">
    <source>
        <dbReference type="Pfam" id="PF07589"/>
    </source>
</evidence>
<dbReference type="InterPro" id="IPR013424">
    <property type="entry name" value="Ice-binding_C"/>
</dbReference>
<evidence type="ECO:0000256" key="1">
    <source>
        <dbReference type="SAM" id="SignalP"/>
    </source>
</evidence>
<dbReference type="Pfam" id="PF07589">
    <property type="entry name" value="PEP-CTERM"/>
    <property type="match status" value="1"/>
</dbReference>
<evidence type="ECO:0000313" key="3">
    <source>
        <dbReference type="EMBL" id="SEG21822.1"/>
    </source>
</evidence>
<dbReference type="EMBL" id="FNUX01000049">
    <property type="protein sequence ID" value="SEG21822.1"/>
    <property type="molecule type" value="Genomic_DNA"/>
</dbReference>
<reference evidence="3 4" key="1">
    <citation type="submission" date="2016-10" db="EMBL/GenBank/DDBJ databases">
        <authorList>
            <person name="de Groot N.N."/>
        </authorList>
    </citation>
    <scope>NUCLEOTIDE SEQUENCE [LARGE SCALE GENOMIC DNA]</scope>
    <source>
        <strain evidence="3 4">Nm13</strain>
    </source>
</reference>
<feature type="domain" description="Ice-binding protein C-terminal" evidence="2">
    <location>
        <begin position="171"/>
        <end position="195"/>
    </location>
</feature>
<gene>
    <name evidence="3" type="ORF">SAMN05216334_1492</name>
</gene>
<feature type="signal peptide" evidence="1">
    <location>
        <begin position="1"/>
        <end position="24"/>
    </location>
</feature>
<sequence length="200" mass="20876">MTLRKFTTSIIITGFLFCGGAVQAASYQFGQLLAGNGPTNPYFADLEITDNGSGNWTFTLTALDLNTIFGSSSFIGSMTVDGVKPTSISTDAGGGVTAVNLQNGGGPGGIYDFRYDMINPQNDKLTGFESVTWHVGGLGSTALPGFNGELALHVQGIGSNDDSAWYVATSPVPEPETYAMLLAGLGLIGFMTRRRKGLAA</sequence>
<proteinExistence type="predicted"/>
<dbReference type="AlphaFoldDB" id="A0A1H5YDI6"/>
<organism evidence="3 4">
    <name type="scientific">Nitrosomonas ureae</name>
    <dbReference type="NCBI Taxonomy" id="44577"/>
    <lineage>
        <taxon>Bacteria</taxon>
        <taxon>Pseudomonadati</taxon>
        <taxon>Pseudomonadota</taxon>
        <taxon>Betaproteobacteria</taxon>
        <taxon>Nitrosomonadales</taxon>
        <taxon>Nitrosomonadaceae</taxon>
        <taxon>Nitrosomonas</taxon>
    </lineage>
</organism>
<dbReference type="NCBIfam" id="TIGR02595">
    <property type="entry name" value="PEP_CTERM"/>
    <property type="match status" value="1"/>
</dbReference>
<name>A0A1H5YDI6_9PROT</name>
<protein>
    <submittedName>
        <fullName evidence="3">PEP-CTERM protein-sorting domain-containing protein</fullName>
    </submittedName>
</protein>
<keyword evidence="1" id="KW-0732">Signal</keyword>
<dbReference type="RefSeq" id="WP_103967680.1">
    <property type="nucleotide sequence ID" value="NZ_FNUX01000049.1"/>
</dbReference>
<dbReference type="OrthoDB" id="7059672at2"/>
<dbReference type="Proteomes" id="UP000236753">
    <property type="component" value="Unassembled WGS sequence"/>
</dbReference>
<accession>A0A1H5YDI6</accession>
<dbReference type="NCBIfam" id="NF035944">
    <property type="entry name" value="PEPxxWA-CTERM"/>
    <property type="match status" value="1"/>
</dbReference>
<dbReference type="NCBIfam" id="NF038126">
    <property type="entry name" value="PEP_CTERM_FxDxF"/>
    <property type="match status" value="1"/>
</dbReference>
<evidence type="ECO:0000313" key="4">
    <source>
        <dbReference type="Proteomes" id="UP000236753"/>
    </source>
</evidence>